<dbReference type="RefSeq" id="WP_379022715.1">
    <property type="nucleotide sequence ID" value="NZ_JBHRTA010000035.1"/>
</dbReference>
<dbReference type="InterPro" id="IPR003599">
    <property type="entry name" value="Ig_sub"/>
</dbReference>
<sequence>MIITSTFRPAAFYLFSAIAIIALNFLPGTSKAQSSVTFDTEYWLALPTTDVKYRAGSMFHISTFDAPATVTLSAPLTPGFAPKTINIAANGTGSIPLTNDEVALLVNNVGNSIAGTGVRVETNAKISIYYEPGSLAASPDLLSLKGGEALGTEFLVPMQQTSMVRDPDGRQGFLVLATEDNTTVTITPKAAITGRAAGIPFTITLQRGETYFAETPGFDPGVSGSLVSSDKLIAITIFSELMRHGATSADLGCEQIVPIKNIGTEYLIIRGYRTDGDVVYFTAVEDNTELSVNGVTVATLNATDTYSLSVDADIYHVQSSNKVTALHLSGVAGEESFSLLPAQLGCNGSNLVQVVRANNNAFYVNIASPTPDGFSVNGNTSLLDPSVFLPIPGTTWYYARVEVPSTLVGAGATVSVANSDPAVKFQMGVFHTNAGGARYGYFSSYSGTLVNFADSEQEVCAGQSVSFTPQIISSDPILSYSWTGPDGSVVSNEEVLTLDNVAVSNSGTYTLTIQTVVCSVAESVQLTVHAQPAAPSSGGDLEERATNPIQTLTAVATLPVDAPAGASIVWYDAATGGNVVASPTLNAIGTVTYYAETTISGVCPSATRTPVKLTILSDVEICGNGIDDDGNGVADCDDPACNPFVNYFANGSLEEYTECPDLSNAGTLEYAVSWKTSLPAPDQLGGQLLVNDPANGCVSPRPNSGWPATTNLPAGSDGVAWGGMHGGAPNQGLEDFQNTLVAPLPAGTYTFTFSAGYLVNDPYTAPGFFRFYGVRSGEPDFTTAHPLGDSPLINNAISSSNPTWREYSFTFNSTEVYDRIYMVAYSGPTGRSYLVFDGFKMQFNPPVVEFQNPLATCLPNAVLQVKDPDPAWVSYQWYMDGTLIPGATGATYQPTTGQLGVFTVSAVMASGCTTPESGGISLGSNCPVPFECNGSAYLVSSPAGTTPSTLFIVNSENPTEILATLSLSIPDRYNAIGYNFEDNLIYGMVAGDSPSLNAVDIVRIDGEGTVTGLGKPTAVAGQAPGLATWTNLPATNPNGGIVTLATGVVGSDNMFYTTVRTSTATDNYLAKVDLTTMRYTTVKLSGNFTGMADLAFSPYDGMLYGLQGNQLIRTNPTNGQQSVITPAAGSAAVPGAGAGGAWNDAQGRVYFYSNGGNSTNGGLRLYRYNPVNGAFENLSAVTAYPTFDATACYPTRMDKRVIMPAGGLTPGDVVEFEFSIYNSQALPATYEFEDVLTSADLSWVDASVSPASPGGGTVTISGNTLRISGITVDPLPQTGGVPLTFRVSLNVADNAAYNTCYTNQATIKTGNLTVYSDDPDTQEGNDPTVFCTNPCDVPAPVSGGNLQACMADLNGGKLTASATVPAGTDLVWYDAPTGGNVVADPSLSTIGTVTYYAAADDGTCISTSRTPVTLNVTATPVLDEVLDVSSCGPLELPAISGQYLSGNEAYYTAPNGGGTRYLPGDVYSAVGTSTLYLFDQSEALTNCQGSLTVAPNTSYVIDYLFNTNSHFQYPGTVEPAFFQGTASQQILHDIPGTPVGTGSQTYLGVVGDVSIGNTADCFGTEVNLNVQVTVTNQGPGNGAGYSGRLTIFNKATNQALYERGLTVNFPANGSMTPTVSGVVPVSDVLAGNIAILIAVETYQGSRKNWLLSDFSAAYQFLPESTQACSAEQSFELTINEVPAAPISSGNQQACISDVAQLTATATPPAGTTLIWYDAPVDGNVVLDPSLDTVGTVTYFAAADNGICSSSTRTAVTLSILPTPVLEEVQDTTVCGPFELPTISGENLTGNEAYYTAPNGGGTKYLPGDVISTPGTSTLYIFDQSEALANCQGSLTVAPNTSYTLSDLFDDTHFRYPGTVDPAFWQGTSNQQILYNNPGTPSGGIQTYLGIIGDVSVGSTADCFGSQVSITAQVNVANQGPGPTYGYSGRMAIFNKTTNQLLYDAQLPASMAAYTSVLLTVTGVVPLSEVSAGNIAIVIVVETDQVSTPKNWLLSNFSTSYQFLPESTQACAAERSFALTINEVPAAPTSVGNQQACISDVAQLTATATPPAGSTLTWYDAPVGGNAVTDPSLDTVGVVTYYAEADNGTCVSTTRTPVTLSIMESPVLSEIDNVVNCGPYELPVIQGEHLTGNEAYYTGAGGTGTKYLPGDVFSTLGMSTLYVYDATEASANCAGSLSVSNNTKLTQADMGGAYLYDVDNTDFWNGTASTDINYDPADPAWNGQTYKTIAGDINITGANDCFGTQVQITAKVTIVNRGPGAGNLYAGQLGIWHNETNETLYTTHLRSTPVGPAINVTVTGVVPLADLAAGKLSFIVSLETLHGSAKSWTVSGFEADYQFLPETTGVCSAERSFELTINETPAAPTSGGNQQACISDLADKLTATAVVPGSAQLVWYDAPVGGNVVTDPSLDAVGTVTYFAAADNGICESTTRTPVTLSITASPVLDDMED</sequence>
<comment type="caution">
    <text evidence="2">The sequence shown here is derived from an EMBL/GenBank/DDBJ whole genome shotgun (WGS) entry which is preliminary data.</text>
</comment>
<evidence type="ECO:0000259" key="1">
    <source>
        <dbReference type="SMART" id="SM00409"/>
    </source>
</evidence>
<dbReference type="Pfam" id="PF21959">
    <property type="entry name" value="DUF6923"/>
    <property type="match status" value="1"/>
</dbReference>
<dbReference type="Pfam" id="PF17517">
    <property type="entry name" value="IgGFc_binding"/>
    <property type="match status" value="1"/>
</dbReference>
<dbReference type="SMART" id="SM00409">
    <property type="entry name" value="IG"/>
    <property type="match status" value="1"/>
</dbReference>
<dbReference type="EMBL" id="JBHRTA010000035">
    <property type="protein sequence ID" value="MFC3198245.1"/>
    <property type="molecule type" value="Genomic_DNA"/>
</dbReference>
<accession>A0ABV7JJK3</accession>
<proteinExistence type="predicted"/>
<keyword evidence="3" id="KW-1185">Reference proteome</keyword>
<dbReference type="InterPro" id="IPR013783">
    <property type="entry name" value="Ig-like_fold"/>
</dbReference>
<evidence type="ECO:0000313" key="2">
    <source>
        <dbReference type="EMBL" id="MFC3198245.1"/>
    </source>
</evidence>
<gene>
    <name evidence="2" type="ORF">ACFOET_11540</name>
</gene>
<dbReference type="Gene3D" id="2.60.40.2700">
    <property type="match status" value="1"/>
</dbReference>
<dbReference type="InterPro" id="IPR035234">
    <property type="entry name" value="IgGFc-bd_N"/>
</dbReference>
<dbReference type="Proteomes" id="UP001595526">
    <property type="component" value="Unassembled WGS sequence"/>
</dbReference>
<dbReference type="InterPro" id="IPR036179">
    <property type="entry name" value="Ig-like_dom_sf"/>
</dbReference>
<evidence type="ECO:0000313" key="3">
    <source>
        <dbReference type="Proteomes" id="UP001595526"/>
    </source>
</evidence>
<reference evidence="3" key="1">
    <citation type="journal article" date="2019" name="Int. J. Syst. Evol. Microbiol.">
        <title>The Global Catalogue of Microorganisms (GCM) 10K type strain sequencing project: providing services to taxonomists for standard genome sequencing and annotation.</title>
        <authorList>
            <consortium name="The Broad Institute Genomics Platform"/>
            <consortium name="The Broad Institute Genome Sequencing Center for Infectious Disease"/>
            <person name="Wu L."/>
            <person name="Ma J."/>
        </authorList>
    </citation>
    <scope>NUCLEOTIDE SEQUENCE [LARGE SCALE GENOMIC DNA]</scope>
    <source>
        <strain evidence="3">KCTC 52416</strain>
    </source>
</reference>
<dbReference type="SUPFAM" id="SSF101898">
    <property type="entry name" value="NHL repeat"/>
    <property type="match status" value="1"/>
</dbReference>
<protein>
    <submittedName>
        <fullName evidence="2">DUF6923 family protein</fullName>
    </submittedName>
</protein>
<dbReference type="InterPro" id="IPR044023">
    <property type="entry name" value="Ig_7"/>
</dbReference>
<dbReference type="InterPro" id="IPR054215">
    <property type="entry name" value="DUF6923"/>
</dbReference>
<organism evidence="2 3">
    <name type="scientific">Parapedobacter deserti</name>
    <dbReference type="NCBI Taxonomy" id="1912957"/>
    <lineage>
        <taxon>Bacteria</taxon>
        <taxon>Pseudomonadati</taxon>
        <taxon>Bacteroidota</taxon>
        <taxon>Sphingobacteriia</taxon>
        <taxon>Sphingobacteriales</taxon>
        <taxon>Sphingobacteriaceae</taxon>
        <taxon>Parapedobacter</taxon>
    </lineage>
</organism>
<dbReference type="Pfam" id="PF19081">
    <property type="entry name" value="Ig_7"/>
    <property type="match status" value="5"/>
</dbReference>
<feature type="domain" description="Immunoglobulin" evidence="1">
    <location>
        <begin position="454"/>
        <end position="529"/>
    </location>
</feature>
<feature type="non-terminal residue" evidence="2">
    <location>
        <position position="2449"/>
    </location>
</feature>
<dbReference type="Gene3D" id="2.60.40.10">
    <property type="entry name" value="Immunoglobulins"/>
    <property type="match status" value="1"/>
</dbReference>
<dbReference type="SUPFAM" id="SSF48726">
    <property type="entry name" value="Immunoglobulin"/>
    <property type="match status" value="1"/>
</dbReference>
<name>A0ABV7JJK3_9SPHI</name>